<sequence length="72" mass="8956">EKFRDRFIDYDDERLTEIMKGYVMQAVFYHLKLDPFCVDKRCRLWNAHWQEEMLEAQLSQPEFCEQHERELA</sequence>
<dbReference type="AlphaFoldDB" id="X1NK21"/>
<proteinExistence type="predicted"/>
<accession>X1NK21</accession>
<feature type="non-terminal residue" evidence="1">
    <location>
        <position position="1"/>
    </location>
</feature>
<dbReference type="Pfam" id="PF20565">
    <property type="entry name" value="DUF6775"/>
    <property type="match status" value="1"/>
</dbReference>
<gene>
    <name evidence="1" type="ORF">S06H3_50591</name>
</gene>
<dbReference type="InterPro" id="IPR046666">
    <property type="entry name" value="DUF6775"/>
</dbReference>
<reference evidence="1" key="1">
    <citation type="journal article" date="2014" name="Front. Microbiol.">
        <title>High frequency of phylogenetically diverse reductive dehalogenase-homologous genes in deep subseafloor sedimentary metagenomes.</title>
        <authorList>
            <person name="Kawai M."/>
            <person name="Futagami T."/>
            <person name="Toyoda A."/>
            <person name="Takaki Y."/>
            <person name="Nishi S."/>
            <person name="Hori S."/>
            <person name="Arai W."/>
            <person name="Tsubouchi T."/>
            <person name="Morono Y."/>
            <person name="Uchiyama I."/>
            <person name="Ito T."/>
            <person name="Fujiyama A."/>
            <person name="Inagaki F."/>
            <person name="Takami H."/>
        </authorList>
    </citation>
    <scope>NUCLEOTIDE SEQUENCE</scope>
    <source>
        <strain evidence="1">Expedition CK06-06</strain>
    </source>
</reference>
<comment type="caution">
    <text evidence="1">The sequence shown here is derived from an EMBL/GenBank/DDBJ whole genome shotgun (WGS) entry which is preliminary data.</text>
</comment>
<organism evidence="1">
    <name type="scientific">marine sediment metagenome</name>
    <dbReference type="NCBI Taxonomy" id="412755"/>
    <lineage>
        <taxon>unclassified sequences</taxon>
        <taxon>metagenomes</taxon>
        <taxon>ecological metagenomes</taxon>
    </lineage>
</organism>
<dbReference type="EMBL" id="BARV01032045">
    <property type="protein sequence ID" value="GAI44372.1"/>
    <property type="molecule type" value="Genomic_DNA"/>
</dbReference>
<evidence type="ECO:0000313" key="1">
    <source>
        <dbReference type="EMBL" id="GAI44372.1"/>
    </source>
</evidence>
<protein>
    <submittedName>
        <fullName evidence="1">Uncharacterized protein</fullName>
    </submittedName>
</protein>
<name>X1NK21_9ZZZZ</name>